<keyword evidence="4" id="KW-1185">Reference proteome</keyword>
<gene>
    <name evidence="3" type="ORF">LXM26_00485</name>
</gene>
<dbReference type="Pfam" id="PF04233">
    <property type="entry name" value="Phage_Mu_F"/>
    <property type="match status" value="1"/>
</dbReference>
<comment type="caution">
    <text evidence="3">The sequence shown here is derived from an EMBL/GenBank/DDBJ whole genome shotgun (WGS) entry which is preliminary data.</text>
</comment>
<evidence type="ECO:0000313" key="4">
    <source>
        <dbReference type="Proteomes" id="UP001139000"/>
    </source>
</evidence>
<feature type="domain" description="Phage head morphogenesis" evidence="2">
    <location>
        <begin position="178"/>
        <end position="281"/>
    </location>
</feature>
<dbReference type="Proteomes" id="UP001139000">
    <property type="component" value="Unassembled WGS sequence"/>
</dbReference>
<dbReference type="EMBL" id="JAJTTC010000001">
    <property type="protein sequence ID" value="MCF0059950.1"/>
    <property type="molecule type" value="Genomic_DNA"/>
</dbReference>
<dbReference type="RefSeq" id="WP_234652285.1">
    <property type="nucleotide sequence ID" value="NZ_CP094997.1"/>
</dbReference>
<reference evidence="3" key="1">
    <citation type="submission" date="2021-12" db="EMBL/GenBank/DDBJ databases">
        <title>Novel species in genus Dyadobacter.</title>
        <authorList>
            <person name="Ma C."/>
        </authorList>
    </citation>
    <scope>NUCLEOTIDE SEQUENCE</scope>
    <source>
        <strain evidence="3">LJ419</strain>
    </source>
</reference>
<evidence type="ECO:0000313" key="3">
    <source>
        <dbReference type="EMBL" id="MCF0059950.1"/>
    </source>
</evidence>
<name>A0A9X1TD54_9BACT</name>
<proteinExistence type="predicted"/>
<protein>
    <submittedName>
        <fullName evidence="3">Phage head morphogenesis protein</fullName>
    </submittedName>
</protein>
<accession>A0A9X1TD54</accession>
<dbReference type="InterPro" id="IPR006528">
    <property type="entry name" value="Phage_head_morphogenesis_dom"/>
</dbReference>
<feature type="compositionally biased region" description="Basic and acidic residues" evidence="1">
    <location>
        <begin position="90"/>
        <end position="100"/>
    </location>
</feature>
<evidence type="ECO:0000256" key="1">
    <source>
        <dbReference type="SAM" id="MobiDB-lite"/>
    </source>
</evidence>
<feature type="region of interest" description="Disordered" evidence="1">
    <location>
        <begin position="90"/>
        <end position="114"/>
    </location>
</feature>
<dbReference type="AlphaFoldDB" id="A0A9X1TD54"/>
<evidence type="ECO:0000259" key="2">
    <source>
        <dbReference type="Pfam" id="PF04233"/>
    </source>
</evidence>
<organism evidence="3 4">
    <name type="scientific">Dyadobacter chenwenxiniae</name>
    <dbReference type="NCBI Taxonomy" id="2906456"/>
    <lineage>
        <taxon>Bacteria</taxon>
        <taxon>Pseudomonadati</taxon>
        <taxon>Bacteroidota</taxon>
        <taxon>Cytophagia</taxon>
        <taxon>Cytophagales</taxon>
        <taxon>Spirosomataceae</taxon>
        <taxon>Dyadobacter</taxon>
    </lineage>
</organism>
<sequence length="293" mass="34086">MTNPETYWLKYASQNAKMERLAYYILIKAFQSYMQKVADRINKVGAQQTLVEMDFIFNEEGVRQAYQDIYYQVGLKHKRWTDEDVRRRFKRKKEEDDRQRRPNPLSRILPKPKPVTPPVFEETNFSVGFFNQQWLNRLKNIVNSVDITQRIASVTETVKKRVVKSIQESLQIYVSPLKIIAKLRRDAGSSFIRERAEMIVRTEVTHITNISAEQSAVETGLDLVKVWIATKDDKTRDTHRAVGNRRPIKANEKFNVGGYMMERPGDSSAPISQVANCRCVVAFLPADDYEDLF</sequence>